<evidence type="ECO:0000256" key="2">
    <source>
        <dbReference type="ARBA" id="ARBA00022801"/>
    </source>
</evidence>
<reference evidence="5 6" key="1">
    <citation type="journal article" date="2017" name="Int. J. Syst. Evol. Microbiol.">
        <title>Arachidicoccus ginsenosidivorans sp. nov., with ginsenoside-converting activity isolated from ginseng cultivating soil.</title>
        <authorList>
            <person name="Siddiqi M.Z."/>
            <person name="Aslam Z."/>
            <person name="Im W.T."/>
        </authorList>
    </citation>
    <scope>NUCLEOTIDE SEQUENCE [LARGE SCALE GENOMIC DNA]</scope>
    <source>
        <strain evidence="5 6">Gsoil 809</strain>
    </source>
</reference>
<keyword evidence="2 3" id="KW-0378">Hydrolase</keyword>
<comment type="similarity">
    <text evidence="1 3">Belongs to the type-B carboxylesterase/lipase family.</text>
</comment>
<keyword evidence="6" id="KW-1185">Reference proteome</keyword>
<feature type="domain" description="Carboxylesterase type B" evidence="4">
    <location>
        <begin position="51"/>
        <end position="510"/>
    </location>
</feature>
<evidence type="ECO:0000259" key="4">
    <source>
        <dbReference type="Pfam" id="PF00135"/>
    </source>
</evidence>
<dbReference type="PANTHER" id="PTHR11559">
    <property type="entry name" value="CARBOXYLESTERASE"/>
    <property type="match status" value="1"/>
</dbReference>
<organism evidence="5 6">
    <name type="scientific">Arachidicoccus ginsenosidivorans</name>
    <dbReference type="NCBI Taxonomy" id="496057"/>
    <lineage>
        <taxon>Bacteria</taxon>
        <taxon>Pseudomonadati</taxon>
        <taxon>Bacteroidota</taxon>
        <taxon>Chitinophagia</taxon>
        <taxon>Chitinophagales</taxon>
        <taxon>Chitinophagaceae</taxon>
        <taxon>Arachidicoccus</taxon>
    </lineage>
</organism>
<evidence type="ECO:0000256" key="3">
    <source>
        <dbReference type="RuleBase" id="RU361235"/>
    </source>
</evidence>
<dbReference type="PROSITE" id="PS00122">
    <property type="entry name" value="CARBOXYLESTERASE_B_1"/>
    <property type="match status" value="1"/>
</dbReference>
<evidence type="ECO:0000313" key="5">
    <source>
        <dbReference type="EMBL" id="QEC72974.1"/>
    </source>
</evidence>
<sequence length="528" mass="58790">MSWISTLLSAIQNNRHSYFVYSRKLTGTLLLIAFSVVTSFGQKKQPYYQITPVVRTENGFIEGAQEEQCFVFKGIPYEAPRTGAARFMAPRVHSDWKDTLKCLTFGSESAQPGSNEHPLRGSEDGLYLNVYTPSLSTKAKLPVLVWVHGGSMVSGSGNGMNGHAFADKDSIVTITINYRLGVFGFMYLGDLGPQYKTSGNNGLLDLIQALKWVRANIRRFGGDPSSVTVMGESAGAKLSSALIVAPKAKGLYSGIILESGGFQCIRDTVTAKLIRKRVMEQLGITNPKDLLEQPTDKLIAAERAVLGGAKGTNYFGPVMDGRIITGNPYRYVQKDGRNIVHYLIGANQHESKIFMDMDSRLYHPDAKVIYDWFGINYPYCLSDIAKARQRLGPGKHADSLAVASVLSEYMYQMHASRMALTLSKAGRSIWFYRFQYPPANHGSELNYIWYDPAKGHLKPEAAAFAHKIHQYWVQFIRSGRPGMVDNINWGPFTTSSQNVMLLNKSFSLQKNKNLFNNPRQPSACFLLK</sequence>
<dbReference type="GO" id="GO:0016787">
    <property type="term" value="F:hydrolase activity"/>
    <property type="evidence" value="ECO:0007669"/>
    <property type="project" value="UniProtKB-KW"/>
</dbReference>
<dbReference type="KEGG" id="agi:FSB73_16105"/>
<name>A0A5B8VN28_9BACT</name>
<dbReference type="InterPro" id="IPR019826">
    <property type="entry name" value="Carboxylesterase_B_AS"/>
</dbReference>
<dbReference type="Pfam" id="PF00135">
    <property type="entry name" value="COesterase"/>
    <property type="match status" value="1"/>
</dbReference>
<dbReference type="SUPFAM" id="SSF53474">
    <property type="entry name" value="alpha/beta-Hydrolases"/>
    <property type="match status" value="1"/>
</dbReference>
<dbReference type="AlphaFoldDB" id="A0A5B8VN28"/>
<dbReference type="Gene3D" id="3.40.50.1820">
    <property type="entry name" value="alpha/beta hydrolase"/>
    <property type="match status" value="1"/>
</dbReference>
<gene>
    <name evidence="5" type="ORF">FSB73_16105</name>
</gene>
<dbReference type="Proteomes" id="UP000321291">
    <property type="component" value="Chromosome"/>
</dbReference>
<dbReference type="EMBL" id="CP042434">
    <property type="protein sequence ID" value="QEC72974.1"/>
    <property type="molecule type" value="Genomic_DNA"/>
</dbReference>
<protein>
    <recommendedName>
        <fullName evidence="3">Carboxylic ester hydrolase</fullName>
        <ecNumber evidence="3">3.1.1.-</ecNumber>
    </recommendedName>
</protein>
<dbReference type="OrthoDB" id="9775851at2"/>
<evidence type="ECO:0000256" key="1">
    <source>
        <dbReference type="ARBA" id="ARBA00005964"/>
    </source>
</evidence>
<dbReference type="EC" id="3.1.1.-" evidence="3"/>
<evidence type="ECO:0000313" key="6">
    <source>
        <dbReference type="Proteomes" id="UP000321291"/>
    </source>
</evidence>
<dbReference type="InterPro" id="IPR029058">
    <property type="entry name" value="AB_hydrolase_fold"/>
</dbReference>
<proteinExistence type="inferred from homology"/>
<dbReference type="InterPro" id="IPR002018">
    <property type="entry name" value="CarbesteraseB"/>
</dbReference>
<accession>A0A5B8VN28</accession>
<dbReference type="InterPro" id="IPR050309">
    <property type="entry name" value="Type-B_Carboxylest/Lipase"/>
</dbReference>
<dbReference type="RefSeq" id="WP_146784445.1">
    <property type="nucleotide sequence ID" value="NZ_CP042434.1"/>
</dbReference>